<dbReference type="Gene3D" id="2.40.110.10">
    <property type="entry name" value="Butyryl-CoA Dehydrogenase, subunit A, domain 2"/>
    <property type="match status" value="1"/>
</dbReference>
<dbReference type="Pfam" id="PF00441">
    <property type="entry name" value="Acyl-CoA_dh_1"/>
    <property type="match status" value="1"/>
</dbReference>
<reference evidence="10 11" key="2">
    <citation type="journal article" date="2021" name="Int. J. Syst. Evol. Microbiol.">
        <title>Isolation and Polyphasic Characterization of Desulfuromonas versatilis sp. Nov., an Electrogenic Bacteria Capable of Versatile Metabolism Isolated from a Graphene Oxide-Reducing Enrichment Culture.</title>
        <authorList>
            <person name="Xie L."/>
            <person name="Yoshida N."/>
            <person name="Ishii S."/>
            <person name="Meng L."/>
        </authorList>
    </citation>
    <scope>NUCLEOTIDE SEQUENCE [LARGE SCALE GENOMIC DNA]</scope>
    <source>
        <strain evidence="10 11">NIT-T3</strain>
    </source>
</reference>
<evidence type="ECO:0000313" key="11">
    <source>
        <dbReference type="Proteomes" id="UP001319827"/>
    </source>
</evidence>
<dbReference type="PANTHER" id="PTHR43884">
    <property type="entry name" value="ACYL-COA DEHYDROGENASE"/>
    <property type="match status" value="1"/>
</dbReference>
<dbReference type="PIRSF" id="PIRSF016578">
    <property type="entry name" value="HsaA"/>
    <property type="match status" value="1"/>
</dbReference>
<feature type="domain" description="Acyl-CoA dehydrogenase/oxidase N-terminal" evidence="9">
    <location>
        <begin position="6"/>
        <end position="118"/>
    </location>
</feature>
<sequence>MDFSLTEEERLLRDTVRDFAAKELAPMAAHWDRTGEFPRQNLEKMAQLGLMGMLFPEEVGGAGTSMLSYVMALEEIAKACAATAVILAVHTSVGTMPIYLYGTPQQKSRYLEKLCRGEYLGAFALTEPQAGSDATKIRTRAKDNGDHYLVSGNKIFITNGGEADIYVTFVVTEPGIGHRGISCLLVDRDTPGFSIGAAEKKMGLNGSKTTELIFDNARVPKENLLGKPGDGFKIAMSLLDGGRIGIGAQGVGIARGAYEHALAYALERRQFDQPIANFQAILFKLADMATRIEAGRLLVYQAADLRDRGKPCSKEASMAKLFATDSAMWVANQAVQIFGGYGYCRDFPVERYFRDAKVTQIYEGTNQIQRMVIAKIINR</sequence>
<evidence type="ECO:0000259" key="7">
    <source>
        <dbReference type="Pfam" id="PF00441"/>
    </source>
</evidence>
<evidence type="ECO:0000259" key="9">
    <source>
        <dbReference type="Pfam" id="PF02771"/>
    </source>
</evidence>
<evidence type="ECO:0000256" key="4">
    <source>
        <dbReference type="ARBA" id="ARBA00022630"/>
    </source>
</evidence>
<evidence type="ECO:0000313" key="10">
    <source>
        <dbReference type="EMBL" id="BCR04924.1"/>
    </source>
</evidence>
<organism evidence="10 11">
    <name type="scientific">Desulfuromonas versatilis</name>
    <dbReference type="NCBI Taxonomy" id="2802975"/>
    <lineage>
        <taxon>Bacteria</taxon>
        <taxon>Pseudomonadati</taxon>
        <taxon>Thermodesulfobacteriota</taxon>
        <taxon>Desulfuromonadia</taxon>
        <taxon>Desulfuromonadales</taxon>
        <taxon>Desulfuromonadaceae</taxon>
        <taxon>Desulfuromonas</taxon>
    </lineage>
</organism>
<dbReference type="RefSeq" id="WP_221252363.1">
    <property type="nucleotide sequence ID" value="NZ_AP024355.1"/>
</dbReference>
<evidence type="ECO:0000256" key="1">
    <source>
        <dbReference type="ARBA" id="ARBA00001974"/>
    </source>
</evidence>
<gene>
    <name evidence="10" type="ORF">DESUT3_19930</name>
</gene>
<dbReference type="InterPro" id="IPR009075">
    <property type="entry name" value="AcylCo_DH/oxidase_C"/>
</dbReference>
<name>A0ABN6E0C3_9BACT</name>
<comment type="subunit">
    <text evidence="3">Homotetramer.</text>
</comment>
<proteinExistence type="inferred from homology"/>
<dbReference type="CDD" id="cd01158">
    <property type="entry name" value="SCAD_SBCAD"/>
    <property type="match status" value="1"/>
</dbReference>
<dbReference type="InterPro" id="IPR037069">
    <property type="entry name" value="AcylCoA_DH/ox_N_sf"/>
</dbReference>
<protein>
    <submittedName>
        <fullName evidence="10">Acyl-CoA dehydrogenase</fullName>
    </submittedName>
</protein>
<evidence type="ECO:0000256" key="2">
    <source>
        <dbReference type="ARBA" id="ARBA00009347"/>
    </source>
</evidence>
<keyword evidence="4 6" id="KW-0285">Flavoprotein</keyword>
<dbReference type="Gene3D" id="1.20.140.10">
    <property type="entry name" value="Butyryl-CoA Dehydrogenase, subunit A, domain 3"/>
    <property type="match status" value="1"/>
</dbReference>
<evidence type="ECO:0000256" key="5">
    <source>
        <dbReference type="ARBA" id="ARBA00022827"/>
    </source>
</evidence>
<keyword evidence="5 6" id="KW-0274">FAD</keyword>
<keyword evidence="11" id="KW-1185">Reference proteome</keyword>
<keyword evidence="6" id="KW-0560">Oxidoreductase</keyword>
<dbReference type="InterPro" id="IPR046373">
    <property type="entry name" value="Acyl-CoA_Oxase/DH_mid-dom_sf"/>
</dbReference>
<dbReference type="PANTHER" id="PTHR43884:SF12">
    <property type="entry name" value="ISOVALERYL-COA DEHYDROGENASE, MITOCHONDRIAL-RELATED"/>
    <property type="match status" value="1"/>
</dbReference>
<dbReference type="InterPro" id="IPR006091">
    <property type="entry name" value="Acyl-CoA_Oxase/DH_mid-dom"/>
</dbReference>
<comment type="similarity">
    <text evidence="2 6">Belongs to the acyl-CoA dehydrogenase family.</text>
</comment>
<comment type="cofactor">
    <cofactor evidence="1 6">
        <name>FAD</name>
        <dbReference type="ChEBI" id="CHEBI:57692"/>
    </cofactor>
</comment>
<dbReference type="Pfam" id="PF02770">
    <property type="entry name" value="Acyl-CoA_dh_M"/>
    <property type="match status" value="1"/>
</dbReference>
<dbReference type="InterPro" id="IPR006089">
    <property type="entry name" value="Acyl-CoA_DH_CS"/>
</dbReference>
<dbReference type="InterPro" id="IPR009100">
    <property type="entry name" value="AcylCoA_DH/oxidase_NM_dom_sf"/>
</dbReference>
<dbReference type="SUPFAM" id="SSF56645">
    <property type="entry name" value="Acyl-CoA dehydrogenase NM domain-like"/>
    <property type="match status" value="1"/>
</dbReference>
<accession>A0ABN6E0C3</accession>
<dbReference type="PROSITE" id="PS00073">
    <property type="entry name" value="ACYL_COA_DH_2"/>
    <property type="match status" value="1"/>
</dbReference>
<reference evidence="10 11" key="1">
    <citation type="journal article" date="2016" name="C (Basel)">
        <title>Selective Growth of and Electricity Production by Marine Exoelectrogenic Bacteria in Self-Aggregated Hydrogel of Microbially Reduced Graphene Oxide.</title>
        <authorList>
            <person name="Yoshida N."/>
            <person name="Goto Y."/>
            <person name="Miyata Y."/>
        </authorList>
    </citation>
    <scope>NUCLEOTIDE SEQUENCE [LARGE SCALE GENOMIC DNA]</scope>
    <source>
        <strain evidence="10 11">NIT-T3</strain>
    </source>
</reference>
<dbReference type="Proteomes" id="UP001319827">
    <property type="component" value="Chromosome"/>
</dbReference>
<dbReference type="SUPFAM" id="SSF47203">
    <property type="entry name" value="Acyl-CoA dehydrogenase C-terminal domain-like"/>
    <property type="match status" value="1"/>
</dbReference>
<feature type="domain" description="Acyl-CoA dehydrogenase/oxidase C-terminal" evidence="7">
    <location>
        <begin position="229"/>
        <end position="376"/>
    </location>
</feature>
<evidence type="ECO:0000256" key="3">
    <source>
        <dbReference type="ARBA" id="ARBA00011881"/>
    </source>
</evidence>
<feature type="domain" description="Acyl-CoA oxidase/dehydrogenase middle" evidence="8">
    <location>
        <begin position="122"/>
        <end position="216"/>
    </location>
</feature>
<dbReference type="EMBL" id="AP024355">
    <property type="protein sequence ID" value="BCR04924.1"/>
    <property type="molecule type" value="Genomic_DNA"/>
</dbReference>
<dbReference type="InterPro" id="IPR013786">
    <property type="entry name" value="AcylCoA_DH/ox_N"/>
</dbReference>
<evidence type="ECO:0000259" key="8">
    <source>
        <dbReference type="Pfam" id="PF02770"/>
    </source>
</evidence>
<dbReference type="InterPro" id="IPR036250">
    <property type="entry name" value="AcylCo_DH-like_C"/>
</dbReference>
<evidence type="ECO:0000256" key="6">
    <source>
        <dbReference type="RuleBase" id="RU362125"/>
    </source>
</evidence>
<dbReference type="Pfam" id="PF02771">
    <property type="entry name" value="Acyl-CoA_dh_N"/>
    <property type="match status" value="1"/>
</dbReference>
<dbReference type="Gene3D" id="1.10.540.10">
    <property type="entry name" value="Acyl-CoA dehydrogenase/oxidase, N-terminal domain"/>
    <property type="match status" value="1"/>
</dbReference>